<evidence type="ECO:0000259" key="6">
    <source>
        <dbReference type="PROSITE" id="PS50893"/>
    </source>
</evidence>
<dbReference type="PROSITE" id="PS50893">
    <property type="entry name" value="ABC_TRANSPORTER_2"/>
    <property type="match status" value="1"/>
</dbReference>
<keyword evidence="2" id="KW-0813">Transport</keyword>
<accession>A0A150WJW5</accession>
<evidence type="ECO:0000256" key="1">
    <source>
        <dbReference type="ARBA" id="ARBA00005417"/>
    </source>
</evidence>
<dbReference type="InterPro" id="IPR017871">
    <property type="entry name" value="ABC_transporter-like_CS"/>
</dbReference>
<keyword evidence="3" id="KW-0536">Nodulation</keyword>
<dbReference type="InterPro" id="IPR027417">
    <property type="entry name" value="P-loop_NTPase"/>
</dbReference>
<dbReference type="RefSeq" id="WP_061835715.1">
    <property type="nucleotide sequence ID" value="NZ_LUKE01000003.1"/>
</dbReference>
<evidence type="ECO:0000313" key="7">
    <source>
        <dbReference type="EMBL" id="KYG63821.1"/>
    </source>
</evidence>
<keyword evidence="8" id="KW-1185">Reference proteome</keyword>
<evidence type="ECO:0000313" key="8">
    <source>
        <dbReference type="Proteomes" id="UP000075320"/>
    </source>
</evidence>
<dbReference type="PANTHER" id="PTHR42711:SF5">
    <property type="entry name" value="ABC TRANSPORTER ATP-BINDING PROTEIN NATA"/>
    <property type="match status" value="1"/>
</dbReference>
<dbReference type="OrthoDB" id="5289724at2"/>
<comment type="similarity">
    <text evidence="1">Belongs to the ABC transporter superfamily.</text>
</comment>
<evidence type="ECO:0000256" key="5">
    <source>
        <dbReference type="ARBA" id="ARBA00022840"/>
    </source>
</evidence>
<keyword evidence="4" id="KW-0547">Nucleotide-binding</keyword>
<keyword evidence="5" id="KW-0067">ATP-binding</keyword>
<reference evidence="7 8" key="1">
    <citation type="submission" date="2016-03" db="EMBL/GenBank/DDBJ databases">
        <authorList>
            <person name="Ploux O."/>
        </authorList>
    </citation>
    <scope>NUCLEOTIDE SEQUENCE [LARGE SCALE GENOMIC DNA]</scope>
    <source>
        <strain evidence="7 8">R0</strain>
    </source>
</reference>
<dbReference type="GO" id="GO:0005524">
    <property type="term" value="F:ATP binding"/>
    <property type="evidence" value="ECO:0007669"/>
    <property type="project" value="UniProtKB-KW"/>
</dbReference>
<dbReference type="SMART" id="SM00382">
    <property type="entry name" value="AAA"/>
    <property type="match status" value="1"/>
</dbReference>
<dbReference type="Gene3D" id="3.40.50.300">
    <property type="entry name" value="P-loop containing nucleotide triphosphate hydrolases"/>
    <property type="match status" value="1"/>
</dbReference>
<dbReference type="SUPFAM" id="SSF52540">
    <property type="entry name" value="P-loop containing nucleoside triphosphate hydrolases"/>
    <property type="match status" value="1"/>
</dbReference>
<feature type="domain" description="ABC transporter" evidence="6">
    <location>
        <begin position="5"/>
        <end position="235"/>
    </location>
</feature>
<dbReference type="InterPro" id="IPR003593">
    <property type="entry name" value="AAA+_ATPase"/>
</dbReference>
<dbReference type="Pfam" id="PF00005">
    <property type="entry name" value="ABC_tran"/>
    <property type="match status" value="1"/>
</dbReference>
<dbReference type="EMBL" id="LUKE01000003">
    <property type="protein sequence ID" value="KYG63821.1"/>
    <property type="molecule type" value="Genomic_DNA"/>
</dbReference>
<gene>
    <name evidence="7" type="ORF">AZI86_13450</name>
</gene>
<name>A0A150WJW5_BDEBC</name>
<evidence type="ECO:0000256" key="2">
    <source>
        <dbReference type="ARBA" id="ARBA00022448"/>
    </source>
</evidence>
<evidence type="ECO:0000256" key="3">
    <source>
        <dbReference type="ARBA" id="ARBA00022458"/>
    </source>
</evidence>
<evidence type="ECO:0000256" key="4">
    <source>
        <dbReference type="ARBA" id="ARBA00022741"/>
    </source>
</evidence>
<dbReference type="PANTHER" id="PTHR42711">
    <property type="entry name" value="ABC TRANSPORTER ATP-BINDING PROTEIN"/>
    <property type="match status" value="1"/>
</dbReference>
<dbReference type="PROSITE" id="PS00211">
    <property type="entry name" value="ABC_TRANSPORTER_1"/>
    <property type="match status" value="1"/>
</dbReference>
<sequence>MNMPLEISDLRKRYQGASVEAVKGVSFDVKPGEIFGLLGPNGAGKTTIISSITTLEKPTSGSVKVFGVEVSKDPMFTKRQIGVVHQEVITSGFFDVEEILNFHSGYYGLRKNTERIHFLLEKLALYDHRKKKVKQLSGGMKRRLMIAKALVHNPKLLLLDEPTAGVDIRLREDLWKFVQELRNDGVSVLLTTHYLEEAEQLCDRVGIINLGSVVTVGNTREIVNQYTHKKVRINLTKPIGIHSPLLIENVGNDYVFVIPQNKPLGELIAETKIPTTLIRDVQIEEGDLEAAFLKLVSKKAETQGSVL</sequence>
<proteinExistence type="inferred from homology"/>
<dbReference type="AlphaFoldDB" id="A0A150WJW5"/>
<dbReference type="Proteomes" id="UP000075320">
    <property type="component" value="Unassembled WGS sequence"/>
</dbReference>
<dbReference type="GO" id="GO:0016887">
    <property type="term" value="F:ATP hydrolysis activity"/>
    <property type="evidence" value="ECO:0007669"/>
    <property type="project" value="InterPro"/>
</dbReference>
<organism evidence="7 8">
    <name type="scientific">Bdellovibrio bacteriovorus</name>
    <dbReference type="NCBI Taxonomy" id="959"/>
    <lineage>
        <taxon>Bacteria</taxon>
        <taxon>Pseudomonadati</taxon>
        <taxon>Bdellovibrionota</taxon>
        <taxon>Bdellovibrionia</taxon>
        <taxon>Bdellovibrionales</taxon>
        <taxon>Pseudobdellovibrionaceae</taxon>
        <taxon>Bdellovibrio</taxon>
    </lineage>
</organism>
<dbReference type="InterPro" id="IPR003439">
    <property type="entry name" value="ABC_transporter-like_ATP-bd"/>
</dbReference>
<protein>
    <submittedName>
        <fullName evidence="7">ATPase</fullName>
    </submittedName>
</protein>
<dbReference type="InterPro" id="IPR050763">
    <property type="entry name" value="ABC_transporter_ATP-binding"/>
</dbReference>
<comment type="caution">
    <text evidence="7">The sequence shown here is derived from an EMBL/GenBank/DDBJ whole genome shotgun (WGS) entry which is preliminary data.</text>
</comment>